<evidence type="ECO:0000256" key="4">
    <source>
        <dbReference type="ARBA" id="ARBA00004922"/>
    </source>
</evidence>
<name>A0A1X2HKJ0_SYNRA</name>
<evidence type="ECO:0000256" key="20">
    <source>
        <dbReference type="SAM" id="MobiDB-lite"/>
    </source>
</evidence>
<dbReference type="GO" id="GO:0043687">
    <property type="term" value="P:post-translational protein modification"/>
    <property type="evidence" value="ECO:0007669"/>
    <property type="project" value="TreeGrafter"/>
</dbReference>
<evidence type="ECO:0000256" key="15">
    <source>
        <dbReference type="ARBA" id="ARBA00023180"/>
    </source>
</evidence>
<evidence type="ECO:0000256" key="17">
    <source>
        <dbReference type="ARBA" id="ARBA00048829"/>
    </source>
</evidence>
<dbReference type="InterPro" id="IPR048999">
    <property type="entry name" value="STT3-PglB_core"/>
</dbReference>
<keyword evidence="8 24" id="KW-0808">Transferase</keyword>
<evidence type="ECO:0000256" key="2">
    <source>
        <dbReference type="ARBA" id="ARBA00001946"/>
    </source>
</evidence>
<dbReference type="InterPro" id="IPR048307">
    <property type="entry name" value="STT3_N"/>
</dbReference>
<dbReference type="STRING" id="13706.A0A1X2HKJ0"/>
<feature type="transmembrane region" description="Helical" evidence="21">
    <location>
        <begin position="232"/>
        <end position="251"/>
    </location>
</feature>
<evidence type="ECO:0000256" key="13">
    <source>
        <dbReference type="ARBA" id="ARBA00022989"/>
    </source>
</evidence>
<evidence type="ECO:0000259" key="22">
    <source>
        <dbReference type="Pfam" id="PF02516"/>
    </source>
</evidence>
<evidence type="ECO:0000256" key="9">
    <source>
        <dbReference type="ARBA" id="ARBA00022692"/>
    </source>
</evidence>
<evidence type="ECO:0000256" key="19">
    <source>
        <dbReference type="ARBA" id="ARBA00067960"/>
    </source>
</evidence>
<keyword evidence="9 21" id="KW-0812">Transmembrane</keyword>
<dbReference type="GO" id="GO:0008250">
    <property type="term" value="C:oligosaccharyltransferase complex"/>
    <property type="evidence" value="ECO:0007669"/>
    <property type="project" value="EnsemblFungi"/>
</dbReference>
<evidence type="ECO:0000256" key="5">
    <source>
        <dbReference type="ARBA" id="ARBA00010810"/>
    </source>
</evidence>
<dbReference type="OrthoDB" id="10261066at2759"/>
<gene>
    <name evidence="24" type="ORF">BCR43DRAFT_488736</name>
</gene>
<keyword evidence="16" id="KW-0464">Manganese</keyword>
<proteinExistence type="inferred from homology"/>
<feature type="transmembrane region" description="Helical" evidence="21">
    <location>
        <begin position="78"/>
        <end position="98"/>
    </location>
</feature>
<feature type="compositionally biased region" description="Low complexity" evidence="20">
    <location>
        <begin position="452"/>
        <end position="461"/>
    </location>
</feature>
<dbReference type="InParanoid" id="A0A1X2HKJ0"/>
<comment type="function">
    <text evidence="18">Catalytic subunit of the oligosaccharyl transferase (OST) complex that catalyzes the initial transfer of a defined glycan (Glc(3)Man(9)GlcNAc(2) in eukaryotes) from the lipid carrier dolichol-pyrophosphate to an asparagine residue within an Asn-X-Ser/Thr consensus motif in nascent polypeptide chains, the first step in protein N-glycosylation. N-glycosylation occurs cotranslationally and the complex associates with the Sec61 complex at the channel-forming translocon complex that mediates protein translocation across the endoplasmic reticulum (ER). All subunits are required for a maximal enzyme activity. This subunit contains the active site and the acceptor peptide and donor lipid-linked oligosaccharide (LLO) binding pockets.</text>
</comment>
<feature type="transmembrane region" description="Helical" evidence="21">
    <location>
        <begin position="381"/>
        <end position="399"/>
    </location>
</feature>
<evidence type="ECO:0000256" key="7">
    <source>
        <dbReference type="ARBA" id="ARBA00022676"/>
    </source>
</evidence>
<feature type="transmembrane region" description="Helical" evidence="21">
    <location>
        <begin position="293"/>
        <end position="319"/>
    </location>
</feature>
<feature type="transmembrane region" description="Helical" evidence="21">
    <location>
        <begin position="263"/>
        <end position="281"/>
    </location>
</feature>
<feature type="transmembrane region" description="Helical" evidence="21">
    <location>
        <begin position="482"/>
        <end position="503"/>
    </location>
</feature>
<comment type="similarity">
    <text evidence="5">Belongs to the STT3 family.</text>
</comment>
<dbReference type="Pfam" id="PF21436">
    <property type="entry name" value="STT3-PglB_core"/>
    <property type="match status" value="1"/>
</dbReference>
<feature type="domain" description="Oligosaccharyl transferase STT3 N-terminal" evidence="22">
    <location>
        <begin position="13"/>
        <end position="412"/>
    </location>
</feature>
<evidence type="ECO:0000256" key="16">
    <source>
        <dbReference type="ARBA" id="ARBA00023211"/>
    </source>
</evidence>
<comment type="cofactor">
    <cofactor evidence="2">
        <name>Mg(2+)</name>
        <dbReference type="ChEBI" id="CHEBI:18420"/>
    </cofactor>
</comment>
<keyword evidence="14 21" id="KW-0472">Membrane</keyword>
<evidence type="ECO:0000259" key="23">
    <source>
        <dbReference type="Pfam" id="PF21436"/>
    </source>
</evidence>
<organism evidence="24 25">
    <name type="scientific">Syncephalastrum racemosum</name>
    <name type="common">Filamentous fungus</name>
    <dbReference type="NCBI Taxonomy" id="13706"/>
    <lineage>
        <taxon>Eukaryota</taxon>
        <taxon>Fungi</taxon>
        <taxon>Fungi incertae sedis</taxon>
        <taxon>Mucoromycota</taxon>
        <taxon>Mucoromycotina</taxon>
        <taxon>Mucoromycetes</taxon>
        <taxon>Mucorales</taxon>
        <taxon>Syncephalastraceae</taxon>
        <taxon>Syncephalastrum</taxon>
    </lineage>
</organism>
<keyword evidence="13 21" id="KW-1133">Transmembrane helix</keyword>
<dbReference type="UniPathway" id="UPA00378"/>
<feature type="domain" description="STT3/PglB/AglB core" evidence="23">
    <location>
        <begin position="545"/>
        <end position="602"/>
    </location>
</feature>
<dbReference type="GO" id="GO:0004579">
    <property type="term" value="F:dolichyl-diphosphooligosaccharide-protein glycotransferase activity"/>
    <property type="evidence" value="ECO:0007669"/>
    <property type="project" value="UniProtKB-EC"/>
</dbReference>
<comment type="subcellular location">
    <subcellularLocation>
        <location evidence="3">Endoplasmic reticulum membrane</location>
        <topology evidence="3">Multi-pass membrane protein</topology>
    </subcellularLocation>
</comment>
<dbReference type="Pfam" id="PF02516">
    <property type="entry name" value="STT3"/>
    <property type="match status" value="1"/>
</dbReference>
<dbReference type="OMA" id="TWYAIGT"/>
<dbReference type="GO" id="GO:0046872">
    <property type="term" value="F:metal ion binding"/>
    <property type="evidence" value="ECO:0007669"/>
    <property type="project" value="UniProtKB-KW"/>
</dbReference>
<dbReference type="PANTHER" id="PTHR13872">
    <property type="entry name" value="DOLICHYL-DIPHOSPHOOLIGOSACCHARIDE--PROTEIN GLYCOSYLTRANSFERASE SUBUNIT"/>
    <property type="match status" value="1"/>
</dbReference>
<evidence type="ECO:0000256" key="21">
    <source>
        <dbReference type="SAM" id="Phobius"/>
    </source>
</evidence>
<dbReference type="EC" id="2.4.99.18" evidence="6"/>
<comment type="catalytic activity">
    <reaction evidence="17">
        <text>a di-trans,poly-cis-dolichyl diphosphooligosaccharide + L-asparaginyl-[protein] = N(4)-(oligosaccharide-(1-&gt;4)-N-acetyl-beta-D-glucosaminyl-(1-&gt;4)-N-acetyl-beta-D-glucosaminyl)-L-asparaginyl-[protein] + a di-trans,poly-cis-dolichyl diphosphate + H(+)</text>
        <dbReference type="Rhea" id="RHEA:22980"/>
        <dbReference type="Rhea" id="RHEA-COMP:12804"/>
        <dbReference type="Rhea" id="RHEA-COMP:12805"/>
        <dbReference type="Rhea" id="RHEA-COMP:19506"/>
        <dbReference type="Rhea" id="RHEA-COMP:19509"/>
        <dbReference type="ChEBI" id="CHEBI:15378"/>
        <dbReference type="ChEBI" id="CHEBI:50347"/>
        <dbReference type="ChEBI" id="CHEBI:57497"/>
        <dbReference type="ChEBI" id="CHEBI:57570"/>
        <dbReference type="ChEBI" id="CHEBI:132529"/>
        <dbReference type="EC" id="2.4.99.18"/>
    </reaction>
</comment>
<evidence type="ECO:0000256" key="3">
    <source>
        <dbReference type="ARBA" id="ARBA00004477"/>
    </source>
</evidence>
<feature type="transmembrane region" description="Helical" evidence="21">
    <location>
        <begin position="110"/>
        <end position="130"/>
    </location>
</feature>
<feature type="transmembrane region" description="Helical" evidence="21">
    <location>
        <begin position="12"/>
        <end position="34"/>
    </location>
</feature>
<keyword evidence="12" id="KW-0460">Magnesium</keyword>
<reference evidence="24 25" key="1">
    <citation type="submission" date="2016-07" db="EMBL/GenBank/DDBJ databases">
        <title>Pervasive Adenine N6-methylation of Active Genes in Fungi.</title>
        <authorList>
            <consortium name="DOE Joint Genome Institute"/>
            <person name="Mondo S.J."/>
            <person name="Dannebaum R.O."/>
            <person name="Kuo R.C."/>
            <person name="Labutti K."/>
            <person name="Haridas S."/>
            <person name="Kuo A."/>
            <person name="Salamov A."/>
            <person name="Ahrendt S.R."/>
            <person name="Lipzen A."/>
            <person name="Sullivan W."/>
            <person name="Andreopoulos W.B."/>
            <person name="Clum A."/>
            <person name="Lindquist E."/>
            <person name="Daum C."/>
            <person name="Ramamoorthy G.K."/>
            <person name="Gryganskyi A."/>
            <person name="Culley D."/>
            <person name="Magnuson J.K."/>
            <person name="James T.Y."/>
            <person name="O'Malley M.A."/>
            <person name="Stajich J.E."/>
            <person name="Spatafora J.W."/>
            <person name="Visel A."/>
            <person name="Grigoriev I.V."/>
        </authorList>
    </citation>
    <scope>NUCLEOTIDE SEQUENCE [LARGE SCALE GENOMIC DNA]</scope>
    <source>
        <strain evidence="24 25">NRRL 2496</strain>
    </source>
</reference>
<dbReference type="PANTHER" id="PTHR13872:SF1">
    <property type="entry name" value="DOLICHYL-DIPHOSPHOOLIGOSACCHARIDE--PROTEIN GLYCOSYLTRANSFERASE SUBUNIT STT3B"/>
    <property type="match status" value="1"/>
</dbReference>
<evidence type="ECO:0000313" key="25">
    <source>
        <dbReference type="Proteomes" id="UP000242180"/>
    </source>
</evidence>
<dbReference type="GO" id="GO:0018279">
    <property type="term" value="P:protein N-linked glycosylation via asparagine"/>
    <property type="evidence" value="ECO:0007669"/>
    <property type="project" value="TreeGrafter"/>
</dbReference>
<dbReference type="FunCoup" id="A0A1X2HKJ0">
    <property type="interactions" value="770"/>
</dbReference>
<evidence type="ECO:0000256" key="10">
    <source>
        <dbReference type="ARBA" id="ARBA00022723"/>
    </source>
</evidence>
<evidence type="ECO:0000256" key="6">
    <source>
        <dbReference type="ARBA" id="ARBA00012605"/>
    </source>
</evidence>
<keyword evidence="7" id="KW-0328">Glycosyltransferase</keyword>
<protein>
    <recommendedName>
        <fullName evidence="19">Dolichyl-diphosphooligosaccharide--protein glycosyltransferase subunit STT3</fullName>
        <ecNumber evidence="6">2.4.99.18</ecNumber>
    </recommendedName>
</protein>
<keyword evidence="15" id="KW-0325">Glycoprotein</keyword>
<dbReference type="AlphaFoldDB" id="A0A1X2HKJ0"/>
<keyword evidence="25" id="KW-1185">Reference proteome</keyword>
<feature type="compositionally biased region" description="Basic residues" evidence="20">
    <location>
        <begin position="734"/>
        <end position="752"/>
    </location>
</feature>
<evidence type="ECO:0000313" key="24">
    <source>
        <dbReference type="EMBL" id="ORY99106.1"/>
    </source>
</evidence>
<feature type="transmembrane region" description="Helical" evidence="21">
    <location>
        <begin position="165"/>
        <end position="190"/>
    </location>
</feature>
<feature type="region of interest" description="Disordered" evidence="20">
    <location>
        <begin position="728"/>
        <end position="760"/>
    </location>
</feature>
<feature type="transmembrane region" description="Helical" evidence="21">
    <location>
        <begin position="136"/>
        <end position="153"/>
    </location>
</feature>
<feature type="region of interest" description="Disordered" evidence="20">
    <location>
        <begin position="434"/>
        <end position="469"/>
    </location>
</feature>
<keyword evidence="10" id="KW-0479">Metal-binding</keyword>
<dbReference type="Gene3D" id="3.40.50.12610">
    <property type="match status" value="1"/>
</dbReference>
<sequence>MGTLDVGSQKTLLKTAILGLIAAAAFSSRLFSIVRYESVIHEFDPWFNYRATRILVNDGFYAFWNWFDDQSWYPLGRVVGGTVYPGLMVTSAIIHNILHYLHFPVDIRNVCVLLAPIFSGATSVATYLLTKELKDSSAGLLAAAFIGIAPGYISRSVAGSYDNEAIAIFLLMFTFYLWIKALKLGSALFASAAAFFYFYMVAAWGGYVFIINLIPLHVFALMCMGRFSSRVYVAYSTFYVLGTLMSMQVPFVGFQPTRTSEHMAALGVFGLCQIMGFVELLRGHLQAKQFQVLLKAFVLLSFVLGFTALVGLTLSGYIAPWTGRFYSLWDTGYAKIHIPIIASVSEHQPTAWPSFFFDLEMLIFLFPAGIYLCFQKLRDEHVFVIVYSIFASYFAGVMVRLMLTLTPVVCVCAGITVSTLLDTYLDFKPNKAVEADSTDGSSSSSSKKKAKQQQQQQQQQQPATKSADGKPYYGILSPDSRFLVVGSFMFFLIVFVWHCTWVTSNAYSSPSIVLASRGADGQQHIIDDFREAYYWLRRNTKEDAKIMSWWDYGYQIAGMADRPTLVDNNTWNNTHIATVGRAMASKEEDAYEIMQRHDVDYVLVIFGGLLGYSGDDINKYLWMIRIAEGVWPDKIKEGDYFTAGGDYRVDDQASPAMRESLMYKMSYYRFHELFGGQQPIDRVRQQRMPLQGPELNVLDEAFTSENWIVRIYKVKPLDDLGRSHKAAAAFEAGKKKRKATRSKKSRERRRRQASSMDDLD</sequence>
<evidence type="ECO:0000256" key="8">
    <source>
        <dbReference type="ARBA" id="ARBA00022679"/>
    </source>
</evidence>
<evidence type="ECO:0000256" key="14">
    <source>
        <dbReference type="ARBA" id="ARBA00023136"/>
    </source>
</evidence>
<evidence type="ECO:0000256" key="12">
    <source>
        <dbReference type="ARBA" id="ARBA00022842"/>
    </source>
</evidence>
<keyword evidence="11" id="KW-0256">Endoplasmic reticulum</keyword>
<evidence type="ECO:0000256" key="1">
    <source>
        <dbReference type="ARBA" id="ARBA00001936"/>
    </source>
</evidence>
<feature type="transmembrane region" description="Helical" evidence="21">
    <location>
        <begin position="196"/>
        <end position="220"/>
    </location>
</feature>
<feature type="transmembrane region" description="Helical" evidence="21">
    <location>
        <begin position="405"/>
        <end position="425"/>
    </location>
</feature>
<evidence type="ECO:0000256" key="11">
    <source>
        <dbReference type="ARBA" id="ARBA00022824"/>
    </source>
</evidence>
<dbReference type="Proteomes" id="UP000242180">
    <property type="component" value="Unassembled WGS sequence"/>
</dbReference>
<evidence type="ECO:0000256" key="18">
    <source>
        <dbReference type="ARBA" id="ARBA00059243"/>
    </source>
</evidence>
<comment type="cofactor">
    <cofactor evidence="1">
        <name>Mn(2+)</name>
        <dbReference type="ChEBI" id="CHEBI:29035"/>
    </cofactor>
</comment>
<feature type="transmembrane region" description="Helical" evidence="21">
    <location>
        <begin position="355"/>
        <end position="374"/>
    </location>
</feature>
<comment type="pathway">
    <text evidence="4">Protein modification; protein glycosylation.</text>
</comment>
<dbReference type="InterPro" id="IPR003674">
    <property type="entry name" value="Oligo_trans_STT3"/>
</dbReference>
<dbReference type="FunFam" id="3.40.50.12610:FF:000001">
    <property type="entry name" value="Dolichyl-diphosphooligosaccharide--protein glycosyltransferase subunit STT3B"/>
    <property type="match status" value="1"/>
</dbReference>
<dbReference type="EMBL" id="MCGN01000003">
    <property type="protein sequence ID" value="ORY99106.1"/>
    <property type="molecule type" value="Genomic_DNA"/>
</dbReference>
<accession>A0A1X2HKJ0</accession>
<comment type="caution">
    <text evidence="24">The sequence shown here is derived from an EMBL/GenBank/DDBJ whole genome shotgun (WGS) entry which is preliminary data.</text>
</comment>